<evidence type="ECO:0000313" key="3">
    <source>
        <dbReference type="Proteomes" id="UP000321578"/>
    </source>
</evidence>
<dbReference type="EMBL" id="VORO01000001">
    <property type="protein sequence ID" value="TXD91058.1"/>
    <property type="molecule type" value="Genomic_DNA"/>
</dbReference>
<name>A0A5C6ZL33_9FLAO</name>
<feature type="signal peptide" evidence="1">
    <location>
        <begin position="1"/>
        <end position="19"/>
    </location>
</feature>
<comment type="caution">
    <text evidence="2">The sequence shown here is derived from an EMBL/GenBank/DDBJ whole genome shotgun (WGS) entry which is preliminary data.</text>
</comment>
<reference evidence="2 3" key="1">
    <citation type="submission" date="2019-08" db="EMBL/GenBank/DDBJ databases">
        <title>Genomes of Subsaximicrobium wynnwilliamsii strains.</title>
        <authorList>
            <person name="Bowman J.P."/>
        </authorList>
    </citation>
    <scope>NUCLEOTIDE SEQUENCE [LARGE SCALE GENOMIC DNA]</scope>
    <source>
        <strain evidence="2 3">2-80-2</strain>
    </source>
</reference>
<keyword evidence="1" id="KW-0732">Signal</keyword>
<accession>A0A5C6ZL33</accession>
<dbReference type="RefSeq" id="WP_147084520.1">
    <property type="nucleotide sequence ID" value="NZ_VORM01000027.1"/>
</dbReference>
<dbReference type="OrthoDB" id="1198767at2"/>
<evidence type="ECO:0000313" key="2">
    <source>
        <dbReference type="EMBL" id="TXD91058.1"/>
    </source>
</evidence>
<organism evidence="2 3">
    <name type="scientific">Subsaximicrobium wynnwilliamsii</name>
    <dbReference type="NCBI Taxonomy" id="291179"/>
    <lineage>
        <taxon>Bacteria</taxon>
        <taxon>Pseudomonadati</taxon>
        <taxon>Bacteroidota</taxon>
        <taxon>Flavobacteriia</taxon>
        <taxon>Flavobacteriales</taxon>
        <taxon>Flavobacteriaceae</taxon>
        <taxon>Subsaximicrobium</taxon>
    </lineage>
</organism>
<dbReference type="Proteomes" id="UP000321578">
    <property type="component" value="Unassembled WGS sequence"/>
</dbReference>
<protein>
    <recommendedName>
        <fullName evidence="4">DUF3575 domain-containing protein</fullName>
    </recommendedName>
</protein>
<evidence type="ECO:0000256" key="1">
    <source>
        <dbReference type="SAM" id="SignalP"/>
    </source>
</evidence>
<proteinExistence type="predicted"/>
<evidence type="ECO:0008006" key="4">
    <source>
        <dbReference type="Google" id="ProtNLM"/>
    </source>
</evidence>
<dbReference type="AlphaFoldDB" id="A0A5C6ZL33"/>
<sequence length="344" mass="39972">MTKNILRLLVVILTFNSCASILNSSTTEVKLYAPIDTQVVYNNDTTVVSNAYVKITAQRSKDSLRVRVVKDAIVNDFAFKRKISGLFYLNLPYTYGLGFLVDLTNPKRFTYRKTINIKMDSMSNSFFISEEKLVPFKRNDFFLYTSPLMAIDAFSQPMLSLGGEYFFKDDVSISAEAGLKYTERLRSNSAVDLVEDRSHSFRMELKWYNIASLTGNGRINEYVGLEARFLRHQFTDDINYTISDGDIFYARNEDFIVQKKVNVFNIKYGLNFPIGKRLYFDLYTGFGIRYKTIKNPNRYYDPAKHRNYDDEDGFLFWPNTNNLEEEGKQKLFNFSLGFKFGVKL</sequence>
<feature type="chain" id="PRO_5022977299" description="DUF3575 domain-containing protein" evidence="1">
    <location>
        <begin position="20"/>
        <end position="344"/>
    </location>
</feature>
<gene>
    <name evidence="2" type="ORF">ESY86_00210</name>
</gene>
<keyword evidence="3" id="KW-1185">Reference proteome</keyword>